<accession>A0A0F9V7Q1</accession>
<gene>
    <name evidence="1" type="ORF">LCGC14_0131110</name>
</gene>
<dbReference type="InterPro" id="IPR036086">
    <property type="entry name" value="ParB/Sulfiredoxin_sf"/>
</dbReference>
<organism evidence="1">
    <name type="scientific">marine sediment metagenome</name>
    <dbReference type="NCBI Taxonomy" id="412755"/>
    <lineage>
        <taxon>unclassified sequences</taxon>
        <taxon>metagenomes</taxon>
        <taxon>ecological metagenomes</taxon>
    </lineage>
</organism>
<evidence type="ECO:0000313" key="1">
    <source>
        <dbReference type="EMBL" id="KKN99999.1"/>
    </source>
</evidence>
<proteinExistence type="predicted"/>
<name>A0A0F9V7Q1_9ZZZZ</name>
<evidence type="ECO:0008006" key="2">
    <source>
        <dbReference type="Google" id="ProtNLM"/>
    </source>
</evidence>
<dbReference type="SUPFAM" id="SSF110849">
    <property type="entry name" value="ParB/Sulfiredoxin"/>
    <property type="match status" value="1"/>
</dbReference>
<dbReference type="AlphaFoldDB" id="A0A0F9V7Q1"/>
<protein>
    <recommendedName>
        <fullName evidence="2">ParB/Sulfiredoxin domain-containing protein</fullName>
    </recommendedName>
</protein>
<sequence length="237" mass="27760">MGLELFRKYKAQFKARLQGELRYIYYKTIYKNPGRPDRELVISIADIKMAINDRGLSRQSREYRKIYKKANTVIDGTFWEHVRPVTGKSVKLIGFHEHFVMGIAWQDTSLFKHYEQELLEKPSVQGCSNMHSLISLYEEKYDALYQQLALEGIKSARHSADIEPIYIYIHADGRFVYTSGGNHRLNMAKVLGLKNIPVRVRGRHIEWQRVRDEYQTLGLLAFEQKYPSLVNHPDLQP</sequence>
<comment type="caution">
    <text evidence="1">The sequence shown here is derived from an EMBL/GenBank/DDBJ whole genome shotgun (WGS) entry which is preliminary data.</text>
</comment>
<reference evidence="1" key="1">
    <citation type="journal article" date="2015" name="Nature">
        <title>Complex archaea that bridge the gap between prokaryotes and eukaryotes.</title>
        <authorList>
            <person name="Spang A."/>
            <person name="Saw J.H."/>
            <person name="Jorgensen S.L."/>
            <person name="Zaremba-Niedzwiedzka K."/>
            <person name="Martijn J."/>
            <person name="Lind A.E."/>
            <person name="van Eijk R."/>
            <person name="Schleper C."/>
            <person name="Guy L."/>
            <person name="Ettema T.J."/>
        </authorList>
    </citation>
    <scope>NUCLEOTIDE SEQUENCE</scope>
</reference>
<dbReference type="EMBL" id="LAZR01000043">
    <property type="protein sequence ID" value="KKN99999.1"/>
    <property type="molecule type" value="Genomic_DNA"/>
</dbReference>